<proteinExistence type="predicted"/>
<dbReference type="Proteomes" id="UP000054564">
    <property type="component" value="Unassembled WGS sequence"/>
</dbReference>
<name>A0A0L0UPJ3_9BASI</name>
<comment type="caution">
    <text evidence="2">The sequence shown here is derived from an EMBL/GenBank/DDBJ whole genome shotgun (WGS) entry which is preliminary data.</text>
</comment>
<dbReference type="AlphaFoldDB" id="A0A0L0UPJ3"/>
<feature type="compositionally biased region" description="Low complexity" evidence="1">
    <location>
        <begin position="86"/>
        <end position="96"/>
    </location>
</feature>
<feature type="compositionally biased region" description="Polar residues" evidence="1">
    <location>
        <begin position="16"/>
        <end position="33"/>
    </location>
</feature>
<dbReference type="PANTHER" id="PTHR33246">
    <property type="entry name" value="CCHC-TYPE DOMAIN-CONTAINING PROTEIN"/>
    <property type="match status" value="1"/>
</dbReference>
<accession>A0A0L0UPJ3</accession>
<dbReference type="EMBL" id="AJIL01000753">
    <property type="protein sequence ID" value="KNE88890.1"/>
    <property type="molecule type" value="Genomic_DNA"/>
</dbReference>
<sequence>MSGLPYSMSNMEGGFETTTPSRPGPYTSSSQHQLPHFNPPPPPKTTRADLFGKHRHTSDQDQMDDDTLTHQNTPTRDDPFDNLGNQTPQRPTQGQPRQPPGGYGLHNIGSPEDFLERKPKIIKDPQLFYNGEYFMKFLLRFERTALAFQATDYNKALQIIWFIRPEELKVQLESMDGVVRYACDYDKRALLRYIDVIDVCVTYYTRRSECCVRMGEHVSTGDGTEDRQHGRT</sequence>
<evidence type="ECO:0000256" key="1">
    <source>
        <dbReference type="SAM" id="MobiDB-lite"/>
    </source>
</evidence>
<reference evidence="3" key="1">
    <citation type="submission" date="2014-03" db="EMBL/GenBank/DDBJ databases">
        <title>The Genome Sequence of Puccinia striiformis f. sp. tritici PST-78.</title>
        <authorList>
            <consortium name="The Broad Institute Genome Sequencing Platform"/>
            <person name="Cuomo C."/>
            <person name="Hulbert S."/>
            <person name="Chen X."/>
            <person name="Walker B."/>
            <person name="Young S.K."/>
            <person name="Zeng Q."/>
            <person name="Gargeya S."/>
            <person name="Fitzgerald M."/>
            <person name="Haas B."/>
            <person name="Abouelleil A."/>
            <person name="Alvarado L."/>
            <person name="Arachchi H.M."/>
            <person name="Berlin A.M."/>
            <person name="Chapman S.B."/>
            <person name="Goldberg J."/>
            <person name="Griggs A."/>
            <person name="Gujja S."/>
            <person name="Hansen M."/>
            <person name="Howarth C."/>
            <person name="Imamovic A."/>
            <person name="Larimer J."/>
            <person name="McCowan C."/>
            <person name="Montmayeur A."/>
            <person name="Murphy C."/>
            <person name="Neiman D."/>
            <person name="Pearson M."/>
            <person name="Priest M."/>
            <person name="Roberts A."/>
            <person name="Saif S."/>
            <person name="Shea T."/>
            <person name="Sisk P."/>
            <person name="Sykes S."/>
            <person name="Wortman J."/>
            <person name="Nusbaum C."/>
            <person name="Birren B."/>
        </authorList>
    </citation>
    <scope>NUCLEOTIDE SEQUENCE [LARGE SCALE GENOMIC DNA]</scope>
    <source>
        <strain evidence="3">race PST-78</strain>
    </source>
</reference>
<keyword evidence="3" id="KW-1185">Reference proteome</keyword>
<evidence type="ECO:0000313" key="3">
    <source>
        <dbReference type="Proteomes" id="UP000054564"/>
    </source>
</evidence>
<protein>
    <submittedName>
        <fullName evidence="2">Uncharacterized protein</fullName>
    </submittedName>
</protein>
<feature type="region of interest" description="Disordered" evidence="1">
    <location>
        <begin position="1"/>
        <end position="110"/>
    </location>
</feature>
<evidence type="ECO:0000313" key="2">
    <source>
        <dbReference type="EMBL" id="KNE88890.1"/>
    </source>
</evidence>
<gene>
    <name evidence="2" type="ORF">PSTG_17664</name>
</gene>
<organism evidence="2 3">
    <name type="scientific">Puccinia striiformis f. sp. tritici PST-78</name>
    <dbReference type="NCBI Taxonomy" id="1165861"/>
    <lineage>
        <taxon>Eukaryota</taxon>
        <taxon>Fungi</taxon>
        <taxon>Dikarya</taxon>
        <taxon>Basidiomycota</taxon>
        <taxon>Pucciniomycotina</taxon>
        <taxon>Pucciniomycetes</taxon>
        <taxon>Pucciniales</taxon>
        <taxon>Pucciniaceae</taxon>
        <taxon>Puccinia</taxon>
    </lineage>
</organism>
<dbReference type="PANTHER" id="PTHR33246:SF51">
    <property type="entry name" value="MYB_SANT-LIKE DOMAIN-CONTAINING PROTEIN"/>
    <property type="match status" value="1"/>
</dbReference>